<keyword evidence="1" id="KW-0456">Lyase</keyword>
<keyword evidence="2" id="KW-1185">Reference proteome</keyword>
<dbReference type="Proteomes" id="UP001208567">
    <property type="component" value="Unassembled WGS sequence"/>
</dbReference>
<organism evidence="1 2">
    <name type="scientific">Clostridium omnivorum</name>
    <dbReference type="NCBI Taxonomy" id="1604902"/>
    <lineage>
        <taxon>Bacteria</taxon>
        <taxon>Bacillati</taxon>
        <taxon>Bacillota</taxon>
        <taxon>Clostridia</taxon>
        <taxon>Eubacteriales</taxon>
        <taxon>Clostridiaceae</taxon>
        <taxon>Clostridium</taxon>
    </lineage>
</organism>
<proteinExistence type="predicted"/>
<reference evidence="1 2" key="1">
    <citation type="journal article" date="2024" name="Int. J. Syst. Evol. Microbiol.">
        <title>Clostridium omnivorum sp. nov., isolated from anoxic soil under the treatment of reductive soil disinfestation.</title>
        <authorList>
            <person name="Ueki A."/>
            <person name="Tonouchi A."/>
            <person name="Kaku N."/>
            <person name="Honma S."/>
            <person name="Ueki K."/>
        </authorList>
    </citation>
    <scope>NUCLEOTIDE SEQUENCE [LARGE SCALE GENOMIC DNA]</scope>
    <source>
        <strain evidence="1 2">E14</strain>
    </source>
</reference>
<name>A0ABQ5N0B6_9CLOT</name>
<evidence type="ECO:0000313" key="1">
    <source>
        <dbReference type="EMBL" id="GLC28644.1"/>
    </source>
</evidence>
<gene>
    <name evidence="1" type="ORF">bsdE14_00540</name>
</gene>
<accession>A0ABQ5N0B6</accession>
<dbReference type="InterPro" id="IPR016024">
    <property type="entry name" value="ARM-type_fold"/>
</dbReference>
<dbReference type="SUPFAM" id="SSF48371">
    <property type="entry name" value="ARM repeat"/>
    <property type="match status" value="1"/>
</dbReference>
<dbReference type="Gene3D" id="1.25.10.10">
    <property type="entry name" value="Leucine-rich Repeat Variant"/>
    <property type="match status" value="1"/>
</dbReference>
<sequence length="218" mass="25206">MSKGLIKIDWNKAEEYANEDISYFLFLEGKPIDAICKIRNLEKVVVQEHLIKGKIKYRFLAKSKDERELFNSICNAGKLDKINLLNSIDQINQKALLSFIRRNYTDMLSKDKECAVWIVGELKDKDYSDILLKALVHKHVNIRRMAVSAMGKMELTSFEGPLIRSLDDENPQVVQYAIKALTKLKSKNALKRIETIYTLSDKQYIKNAAKEFMDRVSN</sequence>
<dbReference type="GO" id="GO:0016829">
    <property type="term" value="F:lyase activity"/>
    <property type="evidence" value="ECO:0007669"/>
    <property type="project" value="UniProtKB-KW"/>
</dbReference>
<dbReference type="EMBL" id="BRXR01000001">
    <property type="protein sequence ID" value="GLC28644.1"/>
    <property type="molecule type" value="Genomic_DNA"/>
</dbReference>
<evidence type="ECO:0000313" key="2">
    <source>
        <dbReference type="Proteomes" id="UP001208567"/>
    </source>
</evidence>
<protein>
    <submittedName>
        <fullName evidence="1">PBS lyase</fullName>
    </submittedName>
</protein>
<comment type="caution">
    <text evidence="1">The sequence shown here is derived from an EMBL/GenBank/DDBJ whole genome shotgun (WGS) entry which is preliminary data.</text>
</comment>
<dbReference type="InterPro" id="IPR011989">
    <property type="entry name" value="ARM-like"/>
</dbReference>